<proteinExistence type="predicted"/>
<protein>
    <submittedName>
        <fullName evidence="2">Uncharacterized protein</fullName>
    </submittedName>
</protein>
<organism evidence="2 3">
    <name type="scientific">Zizania palustris</name>
    <name type="common">Northern wild rice</name>
    <dbReference type="NCBI Taxonomy" id="103762"/>
    <lineage>
        <taxon>Eukaryota</taxon>
        <taxon>Viridiplantae</taxon>
        <taxon>Streptophyta</taxon>
        <taxon>Embryophyta</taxon>
        <taxon>Tracheophyta</taxon>
        <taxon>Spermatophyta</taxon>
        <taxon>Magnoliopsida</taxon>
        <taxon>Liliopsida</taxon>
        <taxon>Poales</taxon>
        <taxon>Poaceae</taxon>
        <taxon>BOP clade</taxon>
        <taxon>Oryzoideae</taxon>
        <taxon>Oryzeae</taxon>
        <taxon>Zizaniinae</taxon>
        <taxon>Zizania</taxon>
    </lineage>
</organism>
<evidence type="ECO:0000313" key="3">
    <source>
        <dbReference type="Proteomes" id="UP000729402"/>
    </source>
</evidence>
<reference evidence="2" key="1">
    <citation type="journal article" date="2021" name="bioRxiv">
        <title>Whole Genome Assembly and Annotation of Northern Wild Rice, Zizania palustris L., Supports a Whole Genome Duplication in the Zizania Genus.</title>
        <authorList>
            <person name="Haas M."/>
            <person name="Kono T."/>
            <person name="Macchietto M."/>
            <person name="Millas R."/>
            <person name="McGilp L."/>
            <person name="Shao M."/>
            <person name="Duquette J."/>
            <person name="Hirsch C.N."/>
            <person name="Kimball J."/>
        </authorList>
    </citation>
    <scope>NUCLEOTIDE SEQUENCE</scope>
    <source>
        <tissue evidence="2">Fresh leaf tissue</tissue>
    </source>
</reference>
<dbReference type="Proteomes" id="UP000729402">
    <property type="component" value="Unassembled WGS sequence"/>
</dbReference>
<evidence type="ECO:0000256" key="1">
    <source>
        <dbReference type="SAM" id="MobiDB-lite"/>
    </source>
</evidence>
<sequence length="105" mass="11357">MGRRERTMRKEVVVVQRAWNLDALDPKPLATNLGKPDLTPRARNLGATVDAMAGGCVEAAQDKCGAEGAVQDEYGAREVVRDLAQEGQHKIRHGGQHRRSGGKGN</sequence>
<feature type="region of interest" description="Disordered" evidence="1">
    <location>
        <begin position="86"/>
        <end position="105"/>
    </location>
</feature>
<comment type="caution">
    <text evidence="2">The sequence shown here is derived from an EMBL/GenBank/DDBJ whole genome shotgun (WGS) entry which is preliminary data.</text>
</comment>
<feature type="compositionally biased region" description="Basic residues" evidence="1">
    <location>
        <begin position="90"/>
        <end position="105"/>
    </location>
</feature>
<dbReference type="AlphaFoldDB" id="A0A8J5R2E4"/>
<evidence type="ECO:0000313" key="2">
    <source>
        <dbReference type="EMBL" id="KAG8044533.1"/>
    </source>
</evidence>
<reference evidence="2" key="2">
    <citation type="submission" date="2021-02" db="EMBL/GenBank/DDBJ databases">
        <authorList>
            <person name="Kimball J.A."/>
            <person name="Haas M.W."/>
            <person name="Macchietto M."/>
            <person name="Kono T."/>
            <person name="Duquette J."/>
            <person name="Shao M."/>
        </authorList>
    </citation>
    <scope>NUCLEOTIDE SEQUENCE</scope>
    <source>
        <tissue evidence="2">Fresh leaf tissue</tissue>
    </source>
</reference>
<dbReference type="EMBL" id="JAAALK010000550">
    <property type="protein sequence ID" value="KAG8044533.1"/>
    <property type="molecule type" value="Genomic_DNA"/>
</dbReference>
<keyword evidence="3" id="KW-1185">Reference proteome</keyword>
<gene>
    <name evidence="2" type="ORF">GUJ93_ZPchr0061g33652</name>
</gene>
<name>A0A8J5R2E4_ZIZPA</name>
<accession>A0A8J5R2E4</accession>